<sequence>MQSLGLAGFWGPAALPLTMQQVPDVEEEAEEGKSDLARRLKNVAFLVLDKKTEIKGQEPSSANSGKSGRPCLGCKKWDSFEQEFMPPLIAEEAVPLRHSSALSSENSFTVGGAGSADGSSVCQEHVGTPGEITLAQRNALLPKQTARVTLSPARLKERLLLPPEAGPVPSVTG</sequence>
<evidence type="ECO:0000313" key="1">
    <source>
        <dbReference type="EMBL" id="EOA98361.1"/>
    </source>
</evidence>
<dbReference type="AlphaFoldDB" id="R0JMN7"/>
<protein>
    <submittedName>
        <fullName evidence="1">Uncharacterized protein</fullName>
    </submittedName>
</protein>
<name>R0JMN7_ANAPL</name>
<keyword evidence="2" id="KW-1185">Reference proteome</keyword>
<gene>
    <name evidence="1" type="ORF">Anapl_06119</name>
</gene>
<accession>R0JMN7</accession>
<dbReference type="Proteomes" id="UP000296049">
    <property type="component" value="Unassembled WGS sequence"/>
</dbReference>
<reference evidence="2" key="1">
    <citation type="journal article" date="2013" name="Nat. Genet.">
        <title>The duck genome and transcriptome provide insight into an avian influenza virus reservoir species.</title>
        <authorList>
            <person name="Huang Y."/>
            <person name="Li Y."/>
            <person name="Burt D.W."/>
            <person name="Chen H."/>
            <person name="Zhang Y."/>
            <person name="Qian W."/>
            <person name="Kim H."/>
            <person name="Gan S."/>
            <person name="Zhao Y."/>
            <person name="Li J."/>
            <person name="Yi K."/>
            <person name="Feng H."/>
            <person name="Zhu P."/>
            <person name="Li B."/>
            <person name="Liu Q."/>
            <person name="Fairley S."/>
            <person name="Magor K.E."/>
            <person name="Du Z."/>
            <person name="Hu X."/>
            <person name="Goodman L."/>
            <person name="Tafer H."/>
            <person name="Vignal A."/>
            <person name="Lee T."/>
            <person name="Kim K.W."/>
            <person name="Sheng Z."/>
            <person name="An Y."/>
            <person name="Searle S."/>
            <person name="Herrero J."/>
            <person name="Groenen M.A."/>
            <person name="Crooijmans R.P."/>
            <person name="Faraut T."/>
            <person name="Cai Q."/>
            <person name="Webster R.G."/>
            <person name="Aldridge J.R."/>
            <person name="Warren W.C."/>
            <person name="Bartschat S."/>
            <person name="Kehr S."/>
            <person name="Marz M."/>
            <person name="Stadler P.F."/>
            <person name="Smith J."/>
            <person name="Kraus R.H."/>
            <person name="Zhao Y."/>
            <person name="Ren L."/>
            <person name="Fei J."/>
            <person name="Morisson M."/>
            <person name="Kaiser P."/>
            <person name="Griffin D.K."/>
            <person name="Rao M."/>
            <person name="Pitel F."/>
            <person name="Wang J."/>
            <person name="Li N."/>
        </authorList>
    </citation>
    <scope>NUCLEOTIDE SEQUENCE [LARGE SCALE GENOMIC DNA]</scope>
</reference>
<proteinExistence type="predicted"/>
<organism evidence="1 2">
    <name type="scientific">Anas platyrhynchos</name>
    <name type="common">Mallard</name>
    <name type="synonym">Anas boschas</name>
    <dbReference type="NCBI Taxonomy" id="8839"/>
    <lineage>
        <taxon>Eukaryota</taxon>
        <taxon>Metazoa</taxon>
        <taxon>Chordata</taxon>
        <taxon>Craniata</taxon>
        <taxon>Vertebrata</taxon>
        <taxon>Euteleostomi</taxon>
        <taxon>Archelosauria</taxon>
        <taxon>Archosauria</taxon>
        <taxon>Dinosauria</taxon>
        <taxon>Saurischia</taxon>
        <taxon>Theropoda</taxon>
        <taxon>Coelurosauria</taxon>
        <taxon>Aves</taxon>
        <taxon>Neognathae</taxon>
        <taxon>Galloanserae</taxon>
        <taxon>Anseriformes</taxon>
        <taxon>Anatidae</taxon>
        <taxon>Anatinae</taxon>
        <taxon>Anas</taxon>
    </lineage>
</organism>
<dbReference type="EMBL" id="KB743518">
    <property type="protein sequence ID" value="EOA98361.1"/>
    <property type="molecule type" value="Genomic_DNA"/>
</dbReference>
<evidence type="ECO:0000313" key="2">
    <source>
        <dbReference type="Proteomes" id="UP000296049"/>
    </source>
</evidence>